<dbReference type="Pfam" id="PF23622">
    <property type="entry name" value="LRR_At1g61320_AtMIF1"/>
    <property type="match status" value="1"/>
</dbReference>
<reference evidence="3" key="2">
    <citation type="submission" date="2013-12" db="EMBL/GenBank/DDBJ databases">
        <authorList>
            <person name="Yu Y."/>
            <person name="Lee S."/>
            <person name="de Baynast K."/>
            <person name="Wissotski M."/>
            <person name="Liu L."/>
            <person name="Talag J."/>
            <person name="Goicoechea J."/>
            <person name="Angelova A."/>
            <person name="Jetty R."/>
            <person name="Kudrna D."/>
            <person name="Golser W."/>
            <person name="Rivera L."/>
            <person name="Zhang J."/>
            <person name="Wing R."/>
        </authorList>
    </citation>
    <scope>NUCLEOTIDE SEQUENCE</scope>
</reference>
<protein>
    <recommendedName>
        <fullName evidence="1">At1g61320/AtMIF1 LRR domain-containing protein</fullName>
    </recommendedName>
</protein>
<accession>A0A0D9W9V0</accession>
<reference evidence="2" key="3">
    <citation type="submission" date="2015-04" db="UniProtKB">
        <authorList>
            <consortium name="EnsemblPlants"/>
        </authorList>
    </citation>
    <scope>IDENTIFICATION</scope>
</reference>
<organism evidence="2 3">
    <name type="scientific">Leersia perrieri</name>
    <dbReference type="NCBI Taxonomy" id="77586"/>
    <lineage>
        <taxon>Eukaryota</taxon>
        <taxon>Viridiplantae</taxon>
        <taxon>Streptophyta</taxon>
        <taxon>Embryophyta</taxon>
        <taxon>Tracheophyta</taxon>
        <taxon>Spermatophyta</taxon>
        <taxon>Magnoliopsida</taxon>
        <taxon>Liliopsida</taxon>
        <taxon>Poales</taxon>
        <taxon>Poaceae</taxon>
        <taxon>BOP clade</taxon>
        <taxon>Oryzoideae</taxon>
        <taxon>Oryzeae</taxon>
        <taxon>Oryzinae</taxon>
        <taxon>Leersia</taxon>
    </lineage>
</organism>
<dbReference type="AlphaFoldDB" id="A0A0D9W9V0"/>
<evidence type="ECO:0000259" key="1">
    <source>
        <dbReference type="Pfam" id="PF23622"/>
    </source>
</evidence>
<dbReference type="InterPro" id="IPR055357">
    <property type="entry name" value="LRR_At1g61320_AtMIF1"/>
</dbReference>
<evidence type="ECO:0000313" key="2">
    <source>
        <dbReference type="EnsemblPlants" id="LPERR04G21710.1"/>
    </source>
</evidence>
<dbReference type="eggNOG" id="ENOG502R20M">
    <property type="taxonomic scope" value="Eukaryota"/>
</dbReference>
<sequence>MKRVRSAPGDGGRVKAASCRSVRRRRHRDKASSCQFLPAALFDRIAILSLFRNDPLCQQCDISEGAQDTMQGFDFDKLPEDIVCHIHSLIPLRDAACLASMSHRFLRSWRCFPNLTFDLEALNLNVCEGTSYEKEKKLVDRIDNILQNHSGVGVKTLKLNVSTCFKLITADHINNWLHAVIKPGILDIAVEFPVDHRWFDLSCSLLSCAGSSVQSISLFSCAFHPTLRTGCFKSLKTVYLKFVHITSEELECLLSSTVLLEKLEIRSCDQLTFLNIPSHLQQLTILHVVFCTRLQMVEIHAPKLITFYFRGPPMKILTSNSSCLKYMTLHGTLFSGMIHYARTKLHSFASNLQSLTLVSSKEAFNTPMLPEKFLHLRNLNICFDDIGFQSYDYFSLASFLEACPALESFYMWAGEYDAGWQDPALQDSNADSLHIRRIPEFSHANLKKVFINRFPPSKCLIELTYLIIESASSLQRLKIDTGYGFDTRGMCKRMNKADVIQAVKALDVIKRYIEGKVPSSVKFNVLEPCKRCHIAKL</sequence>
<dbReference type="InterPro" id="IPR032675">
    <property type="entry name" value="LRR_dom_sf"/>
</dbReference>
<dbReference type="Gramene" id="LPERR04G21710.1">
    <property type="protein sequence ID" value="LPERR04G21710.1"/>
    <property type="gene ID" value="LPERR04G21710"/>
</dbReference>
<dbReference type="InterPro" id="IPR053772">
    <property type="entry name" value="At1g61320/At1g61330-like"/>
</dbReference>
<name>A0A0D9W9V0_9ORYZ</name>
<evidence type="ECO:0000313" key="3">
    <source>
        <dbReference type="Proteomes" id="UP000032180"/>
    </source>
</evidence>
<feature type="domain" description="At1g61320/AtMIF1 LRR" evidence="1">
    <location>
        <begin position="145"/>
        <end position="529"/>
    </location>
</feature>
<dbReference type="EnsemblPlants" id="LPERR04G21710.1">
    <property type="protein sequence ID" value="LPERR04G21710.1"/>
    <property type="gene ID" value="LPERR04G21710"/>
</dbReference>
<dbReference type="Gene3D" id="3.80.10.10">
    <property type="entry name" value="Ribonuclease Inhibitor"/>
    <property type="match status" value="1"/>
</dbReference>
<proteinExistence type="predicted"/>
<dbReference type="PANTHER" id="PTHR34145:SF64">
    <property type="entry name" value="F-BOX DOMAIN CONTAINING PROTEIN, EXPRESSED"/>
    <property type="match status" value="1"/>
</dbReference>
<keyword evidence="3" id="KW-1185">Reference proteome</keyword>
<dbReference type="HOGENOM" id="CLU_010721_4_1_1"/>
<dbReference type="PANTHER" id="PTHR34145">
    <property type="entry name" value="OS02G0105600 PROTEIN"/>
    <property type="match status" value="1"/>
</dbReference>
<dbReference type="SUPFAM" id="SSF52058">
    <property type="entry name" value="L domain-like"/>
    <property type="match status" value="1"/>
</dbReference>
<reference evidence="2 3" key="1">
    <citation type="submission" date="2012-08" db="EMBL/GenBank/DDBJ databases">
        <title>Oryza genome evolution.</title>
        <authorList>
            <person name="Wing R.A."/>
        </authorList>
    </citation>
    <scope>NUCLEOTIDE SEQUENCE</scope>
</reference>
<dbReference type="Proteomes" id="UP000032180">
    <property type="component" value="Chromosome 4"/>
</dbReference>